<keyword evidence="2" id="KW-0472">Membrane</keyword>
<keyword evidence="4" id="KW-1185">Reference proteome</keyword>
<sequence>MSDPSGNPYGHPAGPAHPSAAGRPASWAHPAAPAYPTGPHPAAPPVPQPMRPDGQPVPGHPGPGGPQPYRAAPVPPARGGRGTVWVVLAVVVVLVLGCGGAAGYVGWFRPWYDAKQRAEAQTRLGAPDGFTETSALDNDGAETRTVVYEVTCQGSVCPVDVPESLYAWLVRAGRTDLDPTDIRNCLLRRAQAGADACSDWRWRWDGYAVRVETRGALPLADPTATGRRTLQVWFHLGPRH</sequence>
<feature type="compositionally biased region" description="Pro residues" evidence="1">
    <location>
        <begin position="36"/>
        <end position="50"/>
    </location>
</feature>
<keyword evidence="2" id="KW-1133">Transmembrane helix</keyword>
<dbReference type="Proteomes" id="UP000198215">
    <property type="component" value="Chromosome I"/>
</dbReference>
<protein>
    <submittedName>
        <fullName evidence="3">Uncharacterized protein</fullName>
    </submittedName>
</protein>
<evidence type="ECO:0000313" key="3">
    <source>
        <dbReference type="EMBL" id="SCG68525.1"/>
    </source>
</evidence>
<accession>A0A1C5JD83</accession>
<dbReference type="AlphaFoldDB" id="A0A1C5JD83"/>
<evidence type="ECO:0000313" key="4">
    <source>
        <dbReference type="Proteomes" id="UP000198215"/>
    </source>
</evidence>
<reference evidence="4" key="1">
    <citation type="submission" date="2016-06" db="EMBL/GenBank/DDBJ databases">
        <authorList>
            <person name="Varghese N."/>
            <person name="Submissions Spin"/>
        </authorList>
    </citation>
    <scope>NUCLEOTIDE SEQUENCE [LARGE SCALE GENOMIC DNA]</scope>
    <source>
        <strain evidence="4">DSM 45161</strain>
    </source>
</reference>
<dbReference type="RefSeq" id="WP_088977709.1">
    <property type="nucleotide sequence ID" value="NZ_LT607753.1"/>
</dbReference>
<evidence type="ECO:0000256" key="2">
    <source>
        <dbReference type="SAM" id="Phobius"/>
    </source>
</evidence>
<keyword evidence="2" id="KW-0812">Transmembrane</keyword>
<proteinExistence type="predicted"/>
<feature type="compositionally biased region" description="Low complexity" evidence="1">
    <location>
        <begin position="8"/>
        <end position="35"/>
    </location>
</feature>
<evidence type="ECO:0000256" key="1">
    <source>
        <dbReference type="SAM" id="MobiDB-lite"/>
    </source>
</evidence>
<organism evidence="3 4">
    <name type="scientific">Micromonospora coxensis</name>
    <dbReference type="NCBI Taxonomy" id="356852"/>
    <lineage>
        <taxon>Bacteria</taxon>
        <taxon>Bacillati</taxon>
        <taxon>Actinomycetota</taxon>
        <taxon>Actinomycetes</taxon>
        <taxon>Micromonosporales</taxon>
        <taxon>Micromonosporaceae</taxon>
        <taxon>Micromonospora</taxon>
    </lineage>
</organism>
<name>A0A1C5JD83_9ACTN</name>
<dbReference type="EMBL" id="LT607753">
    <property type="protein sequence ID" value="SCG68525.1"/>
    <property type="molecule type" value="Genomic_DNA"/>
</dbReference>
<feature type="transmembrane region" description="Helical" evidence="2">
    <location>
        <begin position="84"/>
        <end position="107"/>
    </location>
</feature>
<feature type="region of interest" description="Disordered" evidence="1">
    <location>
        <begin position="1"/>
        <end position="75"/>
    </location>
</feature>
<gene>
    <name evidence="3" type="ORF">GA0070614_4404</name>
</gene>